<name>A0A9Q1RPQ7_9SOLA</name>
<dbReference type="EMBL" id="JAJAGQ010000003">
    <property type="protein sequence ID" value="KAJ8567477.1"/>
    <property type="molecule type" value="Genomic_DNA"/>
</dbReference>
<accession>A0A9Q1RPQ7</accession>
<dbReference type="CDD" id="cd22459">
    <property type="entry name" value="KH-I_PEPPER_rpt1_like"/>
    <property type="match status" value="1"/>
</dbReference>
<keyword evidence="2" id="KW-0694">RNA-binding</keyword>
<dbReference type="SUPFAM" id="SSF54791">
    <property type="entry name" value="Eukaryotic type KH-domain (KH-domain type I)"/>
    <property type="match status" value="1"/>
</dbReference>
<dbReference type="InterPro" id="IPR004088">
    <property type="entry name" value="KH_dom_type_1"/>
</dbReference>
<evidence type="ECO:0000259" key="3">
    <source>
        <dbReference type="SMART" id="SM00322"/>
    </source>
</evidence>
<comment type="caution">
    <text evidence="4">The sequence shown here is derived from an EMBL/GenBank/DDBJ whole genome shotgun (WGS) entry which is preliminary data.</text>
</comment>
<dbReference type="InterPro" id="IPR036612">
    <property type="entry name" value="KH_dom_type_1_sf"/>
</dbReference>
<sequence>MGHRDLDYVPPHHAKEAPTDFTMKIMCSAAKIGSVIGKGGFNVKQLQQETGASIHVEDVSPESDERVIRVSSLEALWDPGSQTIDAILQLQHKTSEISDKGIITTRLLVPPSKVGCILGQGDEELVKGIHSPSVFTLDFWKLWYCKRWLGRDFVKT</sequence>
<evidence type="ECO:0000313" key="4">
    <source>
        <dbReference type="EMBL" id="KAJ8567477.1"/>
    </source>
</evidence>
<evidence type="ECO:0000256" key="2">
    <source>
        <dbReference type="PROSITE-ProRule" id="PRU00117"/>
    </source>
</evidence>
<protein>
    <recommendedName>
        <fullName evidence="3">K Homology domain-containing protein</fullName>
    </recommendedName>
</protein>
<organism evidence="4 5">
    <name type="scientific">Anisodus acutangulus</name>
    <dbReference type="NCBI Taxonomy" id="402998"/>
    <lineage>
        <taxon>Eukaryota</taxon>
        <taxon>Viridiplantae</taxon>
        <taxon>Streptophyta</taxon>
        <taxon>Embryophyta</taxon>
        <taxon>Tracheophyta</taxon>
        <taxon>Spermatophyta</taxon>
        <taxon>Magnoliopsida</taxon>
        <taxon>eudicotyledons</taxon>
        <taxon>Gunneridae</taxon>
        <taxon>Pentapetalae</taxon>
        <taxon>asterids</taxon>
        <taxon>lamiids</taxon>
        <taxon>Solanales</taxon>
        <taxon>Solanaceae</taxon>
        <taxon>Solanoideae</taxon>
        <taxon>Hyoscyameae</taxon>
        <taxon>Anisodus</taxon>
    </lineage>
</organism>
<dbReference type="SMART" id="SM00322">
    <property type="entry name" value="KH"/>
    <property type="match status" value="1"/>
</dbReference>
<dbReference type="Proteomes" id="UP001152561">
    <property type="component" value="Unassembled WGS sequence"/>
</dbReference>
<reference evidence="5" key="1">
    <citation type="journal article" date="2023" name="Proc. Natl. Acad. Sci. U.S.A.">
        <title>Genomic and structural basis for evolution of tropane alkaloid biosynthesis.</title>
        <authorList>
            <person name="Wanga Y.-J."/>
            <person name="Taina T."/>
            <person name="Yua J.-Y."/>
            <person name="Lia J."/>
            <person name="Xua B."/>
            <person name="Chenc J."/>
            <person name="D'Auriad J.C."/>
            <person name="Huanga J.-P."/>
            <person name="Huanga S.-X."/>
        </authorList>
    </citation>
    <scope>NUCLEOTIDE SEQUENCE [LARGE SCALE GENOMIC DNA]</scope>
    <source>
        <strain evidence="5">cv. KIB-2019</strain>
    </source>
</reference>
<dbReference type="PROSITE" id="PS50084">
    <property type="entry name" value="KH_TYPE_1"/>
    <property type="match status" value="1"/>
</dbReference>
<dbReference type="PANTHER" id="PTHR10288">
    <property type="entry name" value="KH DOMAIN CONTAINING RNA BINDING PROTEIN"/>
    <property type="match status" value="1"/>
</dbReference>
<dbReference type="Gene3D" id="3.30.310.210">
    <property type="match status" value="1"/>
</dbReference>
<keyword evidence="1" id="KW-0677">Repeat</keyword>
<evidence type="ECO:0000256" key="1">
    <source>
        <dbReference type="ARBA" id="ARBA00022737"/>
    </source>
</evidence>
<gene>
    <name evidence="4" type="ORF">K7X08_019685</name>
</gene>
<dbReference type="Pfam" id="PF00013">
    <property type="entry name" value="KH_1"/>
    <property type="match status" value="1"/>
</dbReference>
<dbReference type="GO" id="GO:0003723">
    <property type="term" value="F:RNA binding"/>
    <property type="evidence" value="ECO:0007669"/>
    <property type="project" value="UniProtKB-UniRule"/>
</dbReference>
<dbReference type="AlphaFoldDB" id="A0A9Q1RPQ7"/>
<dbReference type="OrthoDB" id="442947at2759"/>
<evidence type="ECO:0000313" key="5">
    <source>
        <dbReference type="Proteomes" id="UP001152561"/>
    </source>
</evidence>
<keyword evidence="5" id="KW-1185">Reference proteome</keyword>
<feature type="domain" description="K Homology" evidence="3">
    <location>
        <begin position="19"/>
        <end position="92"/>
    </location>
</feature>
<proteinExistence type="predicted"/>
<dbReference type="InterPro" id="IPR004087">
    <property type="entry name" value="KH_dom"/>
</dbReference>